<keyword evidence="1" id="KW-1133">Transmembrane helix</keyword>
<comment type="caution">
    <text evidence="2">The sequence shown here is derived from an EMBL/GenBank/DDBJ whole genome shotgun (WGS) entry which is preliminary data.</text>
</comment>
<protein>
    <submittedName>
        <fullName evidence="2">Uncharacterized protein</fullName>
    </submittedName>
</protein>
<evidence type="ECO:0000313" key="2">
    <source>
        <dbReference type="EMBL" id="EPZ92607.1"/>
    </source>
</evidence>
<gene>
    <name evidence="2" type="ORF">N207_01870</name>
</gene>
<feature type="transmembrane region" description="Helical" evidence="1">
    <location>
        <begin position="30"/>
        <end position="53"/>
    </location>
</feature>
<keyword evidence="1" id="KW-0812">Transmembrane</keyword>
<organism evidence="2 3">
    <name type="scientific">Helicobacter pylori UM114</name>
    <dbReference type="NCBI Taxonomy" id="1355531"/>
    <lineage>
        <taxon>Bacteria</taxon>
        <taxon>Pseudomonadati</taxon>
        <taxon>Campylobacterota</taxon>
        <taxon>Epsilonproteobacteria</taxon>
        <taxon>Campylobacterales</taxon>
        <taxon>Helicobacteraceae</taxon>
        <taxon>Helicobacter</taxon>
    </lineage>
</organism>
<reference evidence="2 3" key="1">
    <citation type="journal article" date="2013" name="Genome Announc.">
        <title>Multiple genome sequences of Helicobacter pylori strains of diverse disease and antibiotic resistance backgrounds from Malaysia.</title>
        <authorList>
            <person name="Rehvathy V."/>
            <person name="Tan M.H."/>
            <person name="Gunaletchumy S.P."/>
            <person name="Teh X."/>
            <person name="Wang S."/>
            <person name="Baybayan P."/>
            <person name="Singh S."/>
            <person name="Ashby M."/>
            <person name="Kaakoush N.O."/>
            <person name="Mitchell H.M."/>
            <person name="Croft L.J."/>
            <person name="Goh K.L."/>
            <person name="Loke M.F."/>
            <person name="Vadivelu J."/>
        </authorList>
    </citation>
    <scope>NUCLEOTIDE SEQUENCE [LARGE SCALE GENOMIC DNA]</scope>
    <source>
        <strain evidence="2 3">UM114</strain>
    </source>
</reference>
<evidence type="ECO:0000313" key="3">
    <source>
        <dbReference type="Proteomes" id="UP000015605"/>
    </source>
</evidence>
<accession>T0G9B6</accession>
<keyword evidence="1" id="KW-0472">Membrane</keyword>
<dbReference type="PATRIC" id="fig|1355531.3.peg.1155"/>
<dbReference type="EMBL" id="AUSS01000031">
    <property type="protein sequence ID" value="EPZ92607.1"/>
    <property type="molecule type" value="Genomic_DNA"/>
</dbReference>
<proteinExistence type="predicted"/>
<evidence type="ECO:0000256" key="1">
    <source>
        <dbReference type="SAM" id="Phobius"/>
    </source>
</evidence>
<name>T0G9B6_HELPX</name>
<dbReference type="Proteomes" id="UP000015605">
    <property type="component" value="Unassembled WGS sequence"/>
</dbReference>
<sequence>MTIAHLTSPLIIGTKKPKNKVVQENPTNPFLMRLSFFKLIVATMPPFNICYIIQEREKSRGLIKKKALF</sequence>
<dbReference type="AlphaFoldDB" id="T0G9B6"/>